<comment type="caution">
    <text evidence="2">The sequence shown here is derived from an EMBL/GenBank/DDBJ whole genome shotgun (WGS) entry which is preliminary data.</text>
</comment>
<feature type="region of interest" description="Disordered" evidence="1">
    <location>
        <begin position="43"/>
        <end position="62"/>
    </location>
</feature>
<evidence type="ECO:0000313" key="2">
    <source>
        <dbReference type="EMBL" id="GAV08650.1"/>
    </source>
</evidence>
<feature type="region of interest" description="Disordered" evidence="1">
    <location>
        <begin position="1"/>
        <end position="20"/>
    </location>
</feature>
<evidence type="ECO:0000256" key="1">
    <source>
        <dbReference type="SAM" id="MobiDB-lite"/>
    </source>
</evidence>
<evidence type="ECO:0000313" key="3">
    <source>
        <dbReference type="Proteomes" id="UP000186922"/>
    </source>
</evidence>
<dbReference type="EMBL" id="BDGG01000018">
    <property type="protein sequence ID" value="GAV08650.1"/>
    <property type="molecule type" value="Genomic_DNA"/>
</dbReference>
<organism evidence="2 3">
    <name type="scientific">Ramazzottius varieornatus</name>
    <name type="common">Water bear</name>
    <name type="synonym">Tardigrade</name>
    <dbReference type="NCBI Taxonomy" id="947166"/>
    <lineage>
        <taxon>Eukaryota</taxon>
        <taxon>Metazoa</taxon>
        <taxon>Ecdysozoa</taxon>
        <taxon>Tardigrada</taxon>
        <taxon>Eutardigrada</taxon>
        <taxon>Parachela</taxon>
        <taxon>Hypsibioidea</taxon>
        <taxon>Ramazzottiidae</taxon>
        <taxon>Ramazzottius</taxon>
    </lineage>
</organism>
<proteinExistence type="predicted"/>
<sequence length="121" mass="13955">MPQKAAHKEAGKKNEDQGVKLRHCAVEGDAEKELVLEYNHKKRVKKDTQAERQKRVDERPTPRELRVAGLDEIRKNQLIDEITQFVSSGKQEERIAHVKSMYKEPMDEDSENESNGGLDEE</sequence>
<gene>
    <name evidence="2" type="primary">RvY_18312-1</name>
    <name evidence="2" type="synonym">RvY_18312.1</name>
    <name evidence="2" type="ORF">RvY_18312</name>
</gene>
<dbReference type="Proteomes" id="UP000186922">
    <property type="component" value="Unassembled WGS sequence"/>
</dbReference>
<dbReference type="AlphaFoldDB" id="A0A1D1W5B1"/>
<feature type="region of interest" description="Disordered" evidence="1">
    <location>
        <begin position="100"/>
        <end position="121"/>
    </location>
</feature>
<keyword evidence="3" id="KW-1185">Reference proteome</keyword>
<name>A0A1D1W5B1_RAMVA</name>
<protein>
    <submittedName>
        <fullName evidence="2">Uncharacterized protein</fullName>
    </submittedName>
</protein>
<reference evidence="2 3" key="1">
    <citation type="journal article" date="2016" name="Nat. Commun.">
        <title>Extremotolerant tardigrade genome and improved radiotolerance of human cultured cells by tardigrade-unique protein.</title>
        <authorList>
            <person name="Hashimoto T."/>
            <person name="Horikawa D.D."/>
            <person name="Saito Y."/>
            <person name="Kuwahara H."/>
            <person name="Kozuka-Hata H."/>
            <person name="Shin-I T."/>
            <person name="Minakuchi Y."/>
            <person name="Ohishi K."/>
            <person name="Motoyama A."/>
            <person name="Aizu T."/>
            <person name="Enomoto A."/>
            <person name="Kondo K."/>
            <person name="Tanaka S."/>
            <person name="Hara Y."/>
            <person name="Koshikawa S."/>
            <person name="Sagara H."/>
            <person name="Miura T."/>
            <person name="Yokobori S."/>
            <person name="Miyagawa K."/>
            <person name="Suzuki Y."/>
            <person name="Kubo T."/>
            <person name="Oyama M."/>
            <person name="Kohara Y."/>
            <person name="Fujiyama A."/>
            <person name="Arakawa K."/>
            <person name="Katayama T."/>
            <person name="Toyoda A."/>
            <person name="Kunieda T."/>
        </authorList>
    </citation>
    <scope>NUCLEOTIDE SEQUENCE [LARGE SCALE GENOMIC DNA]</scope>
    <source>
        <strain evidence="2 3">YOKOZUNA-1</strain>
    </source>
</reference>
<feature type="compositionally biased region" description="Acidic residues" evidence="1">
    <location>
        <begin position="106"/>
        <end position="121"/>
    </location>
</feature>
<feature type="compositionally biased region" description="Basic and acidic residues" evidence="1">
    <location>
        <begin position="46"/>
        <end position="62"/>
    </location>
</feature>
<accession>A0A1D1W5B1</accession>